<gene>
    <name evidence="2" type="ORF">PL75_02515</name>
</gene>
<feature type="chain" id="PRO_5005247468" description="Lipoprotein" evidence="1">
    <location>
        <begin position="20"/>
        <end position="213"/>
    </location>
</feature>
<name>A0A0J0YTM8_9NEIS</name>
<evidence type="ECO:0000256" key="1">
    <source>
        <dbReference type="SAM" id="SignalP"/>
    </source>
</evidence>
<accession>A0A0J0YTM8</accession>
<dbReference type="Proteomes" id="UP000036027">
    <property type="component" value="Unassembled WGS sequence"/>
</dbReference>
<evidence type="ECO:0000313" key="3">
    <source>
        <dbReference type="Proteomes" id="UP000036027"/>
    </source>
</evidence>
<dbReference type="PATRIC" id="fig|1470200.3.peg.1584"/>
<dbReference type="STRING" id="1470200.PL75_02515"/>
<reference evidence="2 3" key="1">
    <citation type="submission" date="2014-11" db="EMBL/GenBank/DDBJ databases">
        <title>Genome of a novel goose pathogen.</title>
        <authorList>
            <person name="Hansen C.M."/>
            <person name="Hueffer K."/>
            <person name="Choi S.C."/>
        </authorList>
    </citation>
    <scope>NUCLEOTIDE SEQUENCE [LARGE SCALE GENOMIC DNA]</scope>
    <source>
        <strain evidence="2 3">KH1503</strain>
    </source>
</reference>
<protein>
    <recommendedName>
        <fullName evidence="4">Lipoprotein</fullName>
    </recommendedName>
</protein>
<keyword evidence="1" id="KW-0732">Signal</keyword>
<dbReference type="AlphaFoldDB" id="A0A0J0YTM8"/>
<dbReference type="EMBL" id="JTDO01000003">
    <property type="protein sequence ID" value="KLT73464.1"/>
    <property type="molecule type" value="Genomic_DNA"/>
</dbReference>
<sequence length="213" mass="24015">MKKAIITAIAAAAMLTACGDKNSASNTQFKKSIERYAEQNRFCLPLSLDIQSPENGDSSGIMLGEPVIKIAEQNRNGQEINENNLKQMRLLTNEGFYERQKTEITEDGDENIRTQVFQLTEKGNRQVRPSPHGPLFCLGVQTVDKINWYTEPTPSNGVTVSQVSYEAEFKPESWARKLIKQGGDSWADIEKTRTQSATLMQTNDGWRDIRELQ</sequence>
<evidence type="ECO:0000313" key="2">
    <source>
        <dbReference type="EMBL" id="KLT73464.1"/>
    </source>
</evidence>
<dbReference type="PROSITE" id="PS51257">
    <property type="entry name" value="PROKAR_LIPOPROTEIN"/>
    <property type="match status" value="1"/>
</dbReference>
<feature type="signal peptide" evidence="1">
    <location>
        <begin position="1"/>
        <end position="19"/>
    </location>
</feature>
<organism evidence="2 3">
    <name type="scientific">Neisseria arctica</name>
    <dbReference type="NCBI Taxonomy" id="1470200"/>
    <lineage>
        <taxon>Bacteria</taxon>
        <taxon>Pseudomonadati</taxon>
        <taxon>Pseudomonadota</taxon>
        <taxon>Betaproteobacteria</taxon>
        <taxon>Neisseriales</taxon>
        <taxon>Neisseriaceae</taxon>
        <taxon>Neisseria</taxon>
    </lineage>
</organism>
<dbReference type="RefSeq" id="WP_047760340.1">
    <property type="nucleotide sequence ID" value="NZ_CP091510.1"/>
</dbReference>
<comment type="caution">
    <text evidence="2">The sequence shown here is derived from an EMBL/GenBank/DDBJ whole genome shotgun (WGS) entry which is preliminary data.</text>
</comment>
<keyword evidence="3" id="KW-1185">Reference proteome</keyword>
<proteinExistence type="predicted"/>
<dbReference type="OrthoDB" id="8601913at2"/>
<evidence type="ECO:0008006" key="4">
    <source>
        <dbReference type="Google" id="ProtNLM"/>
    </source>
</evidence>